<reference evidence="6 7" key="1">
    <citation type="submission" date="2021-01" db="EMBL/GenBank/DDBJ databases">
        <title>Sequencing the genomes of 1000 actinobacteria strains.</title>
        <authorList>
            <person name="Klenk H.-P."/>
        </authorList>
    </citation>
    <scope>NUCLEOTIDE SEQUENCE [LARGE SCALE GENOMIC DNA]</scope>
    <source>
        <strain evidence="6 7">DSM 100204</strain>
    </source>
</reference>
<evidence type="ECO:0000313" key="7">
    <source>
        <dbReference type="Proteomes" id="UP000764837"/>
    </source>
</evidence>
<dbReference type="InterPro" id="IPR036661">
    <property type="entry name" value="Luciferase-like_sf"/>
</dbReference>
<evidence type="ECO:0000256" key="3">
    <source>
        <dbReference type="ARBA" id="ARBA00023002"/>
    </source>
</evidence>
<dbReference type="RefSeq" id="WP_204944901.1">
    <property type="nucleotide sequence ID" value="NZ_JAFBBP010000001.1"/>
</dbReference>
<dbReference type="GO" id="GO:0052601">
    <property type="term" value="F:limonene 1,2-monooxygenase [NAD(P)H) activity"/>
    <property type="evidence" value="ECO:0007669"/>
    <property type="project" value="UniProtKB-EC"/>
</dbReference>
<gene>
    <name evidence="6" type="ORF">JOD64_005539</name>
</gene>
<evidence type="ECO:0000256" key="2">
    <source>
        <dbReference type="ARBA" id="ARBA00022630"/>
    </source>
</evidence>
<comment type="similarity">
    <text evidence="1">Belongs to the bacterial luciferase oxidoreductase family.</text>
</comment>
<protein>
    <submittedName>
        <fullName evidence="6">Limonene 1,2-monooxygenase</fullName>
        <ecNumber evidence="6">1.14.13.107</ecNumber>
    </submittedName>
</protein>
<dbReference type="PANTHER" id="PTHR30137">
    <property type="entry name" value="LUCIFERASE-LIKE MONOOXYGENASE"/>
    <property type="match status" value="1"/>
</dbReference>
<keyword evidence="4" id="KW-0503">Monooxygenase</keyword>
<keyword evidence="7" id="KW-1185">Reference proteome</keyword>
<comment type="caution">
    <text evidence="6">The sequence shown here is derived from an EMBL/GenBank/DDBJ whole genome shotgun (WGS) entry which is preliminary data.</text>
</comment>
<dbReference type="PANTHER" id="PTHR30137:SF16">
    <property type="entry name" value="BLL0895 PROTEIN"/>
    <property type="match status" value="1"/>
</dbReference>
<dbReference type="Gene3D" id="3.20.20.30">
    <property type="entry name" value="Luciferase-like domain"/>
    <property type="match status" value="1"/>
</dbReference>
<dbReference type="InterPro" id="IPR011251">
    <property type="entry name" value="Luciferase-like_dom"/>
</dbReference>
<evidence type="ECO:0000259" key="5">
    <source>
        <dbReference type="Pfam" id="PF00296"/>
    </source>
</evidence>
<keyword evidence="3 6" id="KW-0560">Oxidoreductase</keyword>
<organism evidence="6 7">
    <name type="scientific">Micromonospora luteifusca</name>
    <dbReference type="NCBI Taxonomy" id="709860"/>
    <lineage>
        <taxon>Bacteria</taxon>
        <taxon>Bacillati</taxon>
        <taxon>Actinomycetota</taxon>
        <taxon>Actinomycetes</taxon>
        <taxon>Micromonosporales</taxon>
        <taxon>Micromonosporaceae</taxon>
        <taxon>Micromonospora</taxon>
    </lineage>
</organism>
<evidence type="ECO:0000313" key="6">
    <source>
        <dbReference type="EMBL" id="MBM7494317.1"/>
    </source>
</evidence>
<dbReference type="Proteomes" id="UP000764837">
    <property type="component" value="Unassembled WGS sequence"/>
</dbReference>
<dbReference type="InterPro" id="IPR050766">
    <property type="entry name" value="Bact_Lucif_Oxidored"/>
</dbReference>
<keyword evidence="2" id="KW-0285">Flavoprotein</keyword>
<dbReference type="EMBL" id="JAFBBP010000001">
    <property type="protein sequence ID" value="MBM7494317.1"/>
    <property type="molecule type" value="Genomic_DNA"/>
</dbReference>
<evidence type="ECO:0000256" key="4">
    <source>
        <dbReference type="ARBA" id="ARBA00023033"/>
    </source>
</evidence>
<name>A0ABS2M2B1_9ACTN</name>
<accession>A0ABS2M2B1</accession>
<sequence length="397" mass="43579">MLLPTTFGCFVSPMHPIGEDPRSLIEYELELVQLADRLGFDEFWVGEHHSSGWTLIGSPEVFLAAAAQLARRIKLATGVVSLPYHNPFMVAERARLLEYLTDGRFILGVGAGSYVGDMYMLGIDAGETRRRTAESTEVIVELLSGGRITRKSDWFALHEAQLQLGPLDRAGIEVVVSSAASPFGMELAGRLGVNALSHAAPPWGIVRPGRDRLGLDRLAEQWSRLEDAAEGTGTVPDRENWRLTIPVHVSDSREQALEEIYAGWVRHRQEFRIETQGLPMSRAAEASRKAFDATVEAGGIVAGTADECVEQISQLAKTCGGFGCLLISIQNWAPREAQQRSLELFARFVVPRLRGRLDPLHASQAWTVGKKTAFQEAHFAAQSRAMQGVAAGESDHR</sequence>
<dbReference type="Pfam" id="PF00296">
    <property type="entry name" value="Bac_luciferase"/>
    <property type="match status" value="1"/>
</dbReference>
<dbReference type="EC" id="1.14.13.107" evidence="6"/>
<feature type="domain" description="Luciferase-like" evidence="5">
    <location>
        <begin position="7"/>
        <end position="318"/>
    </location>
</feature>
<evidence type="ECO:0000256" key="1">
    <source>
        <dbReference type="ARBA" id="ARBA00010426"/>
    </source>
</evidence>
<proteinExistence type="inferred from homology"/>
<dbReference type="SUPFAM" id="SSF51679">
    <property type="entry name" value="Bacterial luciferase-like"/>
    <property type="match status" value="1"/>
</dbReference>